<feature type="transmembrane region" description="Helical" evidence="1">
    <location>
        <begin position="263"/>
        <end position="293"/>
    </location>
</feature>
<reference evidence="2 3" key="1">
    <citation type="journal article" date="2012" name="ISME J.">
        <title>Nitrification expanded: discovery, physiology and genomics of a nitrite-oxidizing bacterium from the phylum Chloroflexi.</title>
        <authorList>
            <person name="Sorokin D.Y."/>
            <person name="Lucker S."/>
            <person name="Vejmelkova D."/>
            <person name="Kostrikina N.A."/>
            <person name="Kleerebezem R."/>
            <person name="Rijpstra W.I."/>
            <person name="Damste J.S."/>
            <person name="Le Paslier D."/>
            <person name="Muyzer G."/>
            <person name="Wagner M."/>
            <person name="van Loosdrecht M.C."/>
            <person name="Daims H."/>
        </authorList>
    </citation>
    <scope>NUCLEOTIDE SEQUENCE [LARGE SCALE GENOMIC DNA]</scope>
    <source>
        <strain evidence="3">none</strain>
    </source>
</reference>
<protein>
    <recommendedName>
        <fullName evidence="4">ABC-2 type transport system permease protein</fullName>
    </recommendedName>
</protein>
<dbReference type="EMBL" id="CAGS01000388">
    <property type="protein sequence ID" value="CCF85105.1"/>
    <property type="molecule type" value="Genomic_DNA"/>
</dbReference>
<keyword evidence="1" id="KW-1133">Transmembrane helix</keyword>
<keyword evidence="3" id="KW-1185">Reference proteome</keyword>
<keyword evidence="1" id="KW-0812">Transmembrane</keyword>
<comment type="caution">
    <text evidence="2">The sequence shown here is derived from an EMBL/GenBank/DDBJ whole genome shotgun (WGS) entry which is preliminary data.</text>
</comment>
<gene>
    <name evidence="2" type="ORF">NITHO_4480006</name>
</gene>
<evidence type="ECO:0000313" key="3">
    <source>
        <dbReference type="Proteomes" id="UP000004221"/>
    </source>
</evidence>
<feature type="transmembrane region" description="Helical" evidence="1">
    <location>
        <begin position="75"/>
        <end position="102"/>
    </location>
</feature>
<evidence type="ECO:0000313" key="2">
    <source>
        <dbReference type="EMBL" id="CCF85105.1"/>
    </source>
</evidence>
<feature type="transmembrane region" description="Helical" evidence="1">
    <location>
        <begin position="193"/>
        <end position="213"/>
    </location>
</feature>
<name>I4EK93_9BACT</name>
<dbReference type="Proteomes" id="UP000004221">
    <property type="component" value="Unassembled WGS sequence"/>
</dbReference>
<dbReference type="AlphaFoldDB" id="I4EK93"/>
<dbReference type="InterPro" id="IPR031599">
    <property type="entry name" value="ABC_tran_2"/>
</dbReference>
<feature type="transmembrane region" description="Helical" evidence="1">
    <location>
        <begin position="406"/>
        <end position="428"/>
    </location>
</feature>
<sequence>MTGIMHDLRTLLRLRTRLLLRSGISGRGGAKKPRTRLPARYIIFLLAAGFLTYSVESLLSGVVSAPLGKLLLTPLLISLSSITMLSLFLLAIPMVVAALTYDSDLRLLLMTPLSTRLIMAEKLLVSCGQFILLLVTIGTIILVGVGRALGLGLAYDLTAVVILLLLPIVPVSLAFMLAVLLLRWVPPARARTITTVFGGLLGLIIYIGIQMLFRRPGQNGSDDQLRALLTDTSGTWWSSLPTTWPGRALAEVGFGHLGSGLTYLAATLLLALLLAGVTVLLSARLFATGWATYQEVGRRARPRPAAAGAGTGASSVPVEAVAARSLARSATRNRPIPLAPISVAAPAGRDAPDRSVPWRPLLRKEWLVLRRDPTVWSRLLFPFLIVGFGFYQAFTQMPSDTMPGSSAVPTYVLCGVLAYTAFFLLLLIAQPMINREGRALYLLALAPLRPVDILRVKWAFCAVPVLILIEVLLGVGTLFLHVPLARAGLAALAFASLVVALTGALLLINLIWPRLDWDNPRQQVSTTAGLVGMIGGLILAAGTCLLLILSFVWSADHFFRSILATGGIFVVTGLVIIIVERLAPRRLELLLHRGE</sequence>
<feature type="transmembrane region" description="Helical" evidence="1">
    <location>
        <begin position="458"/>
        <end position="482"/>
    </location>
</feature>
<feature type="transmembrane region" description="Helical" evidence="1">
    <location>
        <begin position="524"/>
        <end position="552"/>
    </location>
</feature>
<proteinExistence type="predicted"/>
<keyword evidence="1" id="KW-0472">Membrane</keyword>
<organism evidence="2 3">
    <name type="scientific">Nitrolancea hollandica Lb</name>
    <dbReference type="NCBI Taxonomy" id="1129897"/>
    <lineage>
        <taxon>Bacteria</taxon>
        <taxon>Pseudomonadati</taxon>
        <taxon>Thermomicrobiota</taxon>
        <taxon>Thermomicrobia</taxon>
        <taxon>Sphaerobacterales</taxon>
        <taxon>Sphaerobacterineae</taxon>
        <taxon>Sphaerobacteraceae</taxon>
        <taxon>Nitrolancea</taxon>
    </lineage>
</organism>
<dbReference type="Pfam" id="PF16949">
    <property type="entry name" value="ABC_tran_2"/>
    <property type="match status" value="1"/>
</dbReference>
<feature type="transmembrane region" description="Helical" evidence="1">
    <location>
        <begin position="558"/>
        <end position="579"/>
    </location>
</feature>
<feature type="transmembrane region" description="Helical" evidence="1">
    <location>
        <begin position="41"/>
        <end position="63"/>
    </location>
</feature>
<feature type="transmembrane region" description="Helical" evidence="1">
    <location>
        <begin position="157"/>
        <end position="181"/>
    </location>
</feature>
<evidence type="ECO:0008006" key="4">
    <source>
        <dbReference type="Google" id="ProtNLM"/>
    </source>
</evidence>
<evidence type="ECO:0000256" key="1">
    <source>
        <dbReference type="SAM" id="Phobius"/>
    </source>
</evidence>
<feature type="transmembrane region" description="Helical" evidence="1">
    <location>
        <begin position="375"/>
        <end position="394"/>
    </location>
</feature>
<accession>I4EK93</accession>
<feature type="transmembrane region" description="Helical" evidence="1">
    <location>
        <begin position="488"/>
        <end position="512"/>
    </location>
</feature>
<feature type="transmembrane region" description="Helical" evidence="1">
    <location>
        <begin position="123"/>
        <end position="145"/>
    </location>
</feature>